<feature type="chain" id="PRO_5027883621" evidence="2">
    <location>
        <begin position="24"/>
        <end position="333"/>
    </location>
</feature>
<keyword evidence="2" id="KW-0732">Signal</keyword>
<feature type="region of interest" description="Disordered" evidence="1">
    <location>
        <begin position="24"/>
        <end position="71"/>
    </location>
</feature>
<feature type="region of interest" description="Disordered" evidence="1">
    <location>
        <begin position="217"/>
        <end position="241"/>
    </location>
</feature>
<feature type="compositionally biased region" description="Low complexity" evidence="1">
    <location>
        <begin position="38"/>
        <end position="52"/>
    </location>
</feature>
<evidence type="ECO:0000313" key="4">
    <source>
        <dbReference type="Proteomes" id="UP000580250"/>
    </source>
</evidence>
<proteinExistence type="predicted"/>
<feature type="compositionally biased region" description="Basic and acidic residues" evidence="1">
    <location>
        <begin position="218"/>
        <end position="237"/>
    </location>
</feature>
<dbReference type="Proteomes" id="UP000580250">
    <property type="component" value="Unassembled WGS sequence"/>
</dbReference>
<protein>
    <submittedName>
        <fullName evidence="3">Uncharacterized protein</fullName>
    </submittedName>
</protein>
<feature type="compositionally biased region" description="Polar residues" evidence="1">
    <location>
        <begin position="53"/>
        <end position="71"/>
    </location>
</feature>
<dbReference type="EMBL" id="CAJEWN010000289">
    <property type="protein sequence ID" value="CAD2177053.1"/>
    <property type="molecule type" value="Genomic_DNA"/>
</dbReference>
<name>A0A6V7VQ54_MELEN</name>
<accession>A0A6V7VQ54</accession>
<evidence type="ECO:0000256" key="1">
    <source>
        <dbReference type="SAM" id="MobiDB-lite"/>
    </source>
</evidence>
<comment type="caution">
    <text evidence="3">The sequence shown here is derived from an EMBL/GenBank/DDBJ whole genome shotgun (WGS) entry which is preliminary data.</text>
</comment>
<sequence>MKLSSFLFLYLLLVLLLFDTTESSSNQPYHRFQPRNVETSGTGTSEPEGTGSIPTTSAGHNQGANPGQENAENLSQFGQLFGGHPFLLNFAQQQNQGFVSSQTELTDNNEHKTTLVKWLNEIGQQNNFDIEENTNKLICKMCGAKLKPYIKSRIDAHLKTDKHRKFENIDVEKQKNDLISENKNYIVSIGDTLKCTLCNSEISLKRASHVLRHIQNKKHQENFKKTKPEENKNKQEAELAPLPESLPYPEYAYEASDFYEHGYPSGYGDQTSDFYQPVTFTGPVTFTPEFSFHHNLSEEEYQRQLEQAMFESTQNIQPHFQHQGPIIRGFLII</sequence>
<evidence type="ECO:0000313" key="3">
    <source>
        <dbReference type="EMBL" id="CAD2177053.1"/>
    </source>
</evidence>
<evidence type="ECO:0000256" key="2">
    <source>
        <dbReference type="SAM" id="SignalP"/>
    </source>
</evidence>
<reference evidence="3 4" key="1">
    <citation type="submission" date="2020-08" db="EMBL/GenBank/DDBJ databases">
        <authorList>
            <person name="Koutsovoulos G."/>
            <person name="Danchin GJ E."/>
        </authorList>
    </citation>
    <scope>NUCLEOTIDE SEQUENCE [LARGE SCALE GENOMIC DNA]</scope>
</reference>
<feature type="signal peptide" evidence="2">
    <location>
        <begin position="1"/>
        <end position="23"/>
    </location>
</feature>
<gene>
    <name evidence="3" type="ORF">MENT_LOCUS28909</name>
</gene>
<dbReference type="AlphaFoldDB" id="A0A6V7VQ54"/>
<organism evidence="3 4">
    <name type="scientific">Meloidogyne enterolobii</name>
    <name type="common">Root-knot nematode worm</name>
    <name type="synonym">Meloidogyne mayaguensis</name>
    <dbReference type="NCBI Taxonomy" id="390850"/>
    <lineage>
        <taxon>Eukaryota</taxon>
        <taxon>Metazoa</taxon>
        <taxon>Ecdysozoa</taxon>
        <taxon>Nematoda</taxon>
        <taxon>Chromadorea</taxon>
        <taxon>Rhabditida</taxon>
        <taxon>Tylenchina</taxon>
        <taxon>Tylenchomorpha</taxon>
        <taxon>Tylenchoidea</taxon>
        <taxon>Meloidogynidae</taxon>
        <taxon>Meloidogyninae</taxon>
        <taxon>Meloidogyne</taxon>
    </lineage>
</organism>